<dbReference type="InterPro" id="IPR036269">
    <property type="entry name" value="Rho_N_sf"/>
</dbReference>
<dbReference type="RefSeq" id="WP_073383704.1">
    <property type="nucleotide sequence ID" value="NZ_CP029487.1"/>
</dbReference>
<organism evidence="2 3">
    <name type="scientific">Eubacterium maltosivorans</name>
    <dbReference type="NCBI Taxonomy" id="2041044"/>
    <lineage>
        <taxon>Bacteria</taxon>
        <taxon>Bacillati</taxon>
        <taxon>Bacillota</taxon>
        <taxon>Clostridia</taxon>
        <taxon>Eubacteriales</taxon>
        <taxon>Eubacteriaceae</taxon>
        <taxon>Eubacterium</taxon>
    </lineage>
</organism>
<evidence type="ECO:0000313" key="2">
    <source>
        <dbReference type="EMBL" id="QCT71943.1"/>
    </source>
</evidence>
<protein>
    <submittedName>
        <fullName evidence="2">Transcription termination factor Rho</fullName>
    </submittedName>
</protein>
<dbReference type="InterPro" id="IPR011112">
    <property type="entry name" value="Rho-like_N"/>
</dbReference>
<dbReference type="Pfam" id="PF07498">
    <property type="entry name" value="Rho_N"/>
    <property type="match status" value="1"/>
</dbReference>
<accession>A0A2A5TAE1</accession>
<evidence type="ECO:0000259" key="1">
    <source>
        <dbReference type="SMART" id="SM00959"/>
    </source>
</evidence>
<keyword evidence="3" id="KW-1185">Reference proteome</keyword>
<proteinExistence type="predicted"/>
<dbReference type="EMBL" id="CP029487">
    <property type="protein sequence ID" value="QCT71943.1"/>
    <property type="molecule type" value="Genomic_DNA"/>
</dbReference>
<dbReference type="SMART" id="SM00959">
    <property type="entry name" value="Rho_N"/>
    <property type="match status" value="1"/>
</dbReference>
<dbReference type="SUPFAM" id="SSF68912">
    <property type="entry name" value="Rho N-terminal domain-like"/>
    <property type="match status" value="1"/>
</dbReference>
<feature type="domain" description="Rho termination factor-like N-terminal" evidence="1">
    <location>
        <begin position="42"/>
        <end position="78"/>
    </location>
</feature>
<sequence>MRLIRKNVERVAVTEAQIEKLKAQGFRPIGGDAAEADQADVDINTKTVAELKAIAKEKEIEGYSSLTKEELLAVLKGVV</sequence>
<dbReference type="AlphaFoldDB" id="A0A2A5TAE1"/>
<reference evidence="2 3" key="1">
    <citation type="submission" date="2018-05" db="EMBL/GenBank/DDBJ databases">
        <title>Genome comparison of Eubacterium sp.</title>
        <authorList>
            <person name="Feng Y."/>
            <person name="Sanchez-Andrea I."/>
            <person name="Stams A.J.M."/>
            <person name="De Vos W.M."/>
        </authorList>
    </citation>
    <scope>NUCLEOTIDE SEQUENCE [LARGE SCALE GENOMIC DNA]</scope>
    <source>
        <strain evidence="2 3">YI</strain>
    </source>
</reference>
<name>A0A2A5TAE1_EUBML</name>
<gene>
    <name evidence="2" type="ORF">CPZ25_011580</name>
</gene>
<dbReference type="Proteomes" id="UP000218387">
    <property type="component" value="Chromosome"/>
</dbReference>
<dbReference type="Gene3D" id="1.10.720.10">
    <property type="match status" value="1"/>
</dbReference>
<dbReference type="GO" id="GO:0006353">
    <property type="term" value="P:DNA-templated transcription termination"/>
    <property type="evidence" value="ECO:0007669"/>
    <property type="project" value="InterPro"/>
</dbReference>
<dbReference type="KEGG" id="emt:CPZ25_011580"/>
<evidence type="ECO:0000313" key="3">
    <source>
        <dbReference type="Proteomes" id="UP000218387"/>
    </source>
</evidence>